<feature type="signal peptide" evidence="16">
    <location>
        <begin position="1"/>
        <end position="29"/>
    </location>
</feature>
<feature type="chain" id="PRO_5047455216" description="Lipase chaperone" evidence="16">
    <location>
        <begin position="30"/>
        <end position="342"/>
    </location>
</feature>
<keyword evidence="6" id="KW-0997">Cell inner membrane</keyword>
<evidence type="ECO:0000256" key="11">
    <source>
        <dbReference type="ARBA" id="ARBA00023136"/>
    </source>
</evidence>
<evidence type="ECO:0000256" key="15">
    <source>
        <dbReference type="ARBA" id="ARBA00033028"/>
    </source>
</evidence>
<keyword evidence="10" id="KW-0443">Lipid metabolism</keyword>
<sequence>MRRWYLVTGVCASLGLGWWALSGAEPAVADAVATAAPVTAGAAAVAPAQTAPAVAAAEQPVVARAGEDEAAASQRLRRQQDQAYWHQRLDGYRQPGGNLQQFFAELLAQCGSEPDLCQALLEQRLAEYPNQAFADRLRRILARQPAYQQTMQSLVMSTEVPAQTRYQRIDALREQHFGAQDAELLYGQERAWADYQFGFQTLLAEAPYLSPAQRLEQLQALRQRSWQDYPQALAQREGDRARYRRERDLLLAGVDDPDQRQALVAGLREQHFGAERARRMAARDHQLAQQQAQQQHYQQAREALTREMTALRGQMSDSVWQQQYQQRLQQLREEAFAEPDGG</sequence>
<comment type="similarity">
    <text evidence="3">Belongs to the lipase chaperone family.</text>
</comment>
<proteinExistence type="inferred from homology"/>
<evidence type="ECO:0000256" key="14">
    <source>
        <dbReference type="ARBA" id="ARBA00031542"/>
    </source>
</evidence>
<dbReference type="RefSeq" id="WP_316973111.1">
    <property type="nucleotide sequence ID" value="NZ_JAWIIJ010000003.1"/>
</dbReference>
<evidence type="ECO:0000256" key="8">
    <source>
        <dbReference type="ARBA" id="ARBA00022963"/>
    </source>
</evidence>
<comment type="caution">
    <text evidence="17">The sequence shown here is derived from an EMBL/GenBank/DDBJ whole genome shotgun (WGS) entry which is preliminary data.</text>
</comment>
<gene>
    <name evidence="17" type="ORF">RYS15_06475</name>
</gene>
<evidence type="ECO:0000256" key="2">
    <source>
        <dbReference type="ARBA" id="ARBA00004383"/>
    </source>
</evidence>
<keyword evidence="11" id="KW-0472">Membrane</keyword>
<evidence type="ECO:0000256" key="13">
    <source>
        <dbReference type="ARBA" id="ARBA00030948"/>
    </source>
</evidence>
<evidence type="ECO:0000256" key="12">
    <source>
        <dbReference type="ARBA" id="ARBA00023186"/>
    </source>
</evidence>
<dbReference type="InterPro" id="IPR004961">
    <property type="entry name" value="Lipase_chaperone"/>
</dbReference>
<evidence type="ECO:0000313" key="18">
    <source>
        <dbReference type="Proteomes" id="UP001269819"/>
    </source>
</evidence>
<keyword evidence="16" id="KW-0732">Signal</keyword>
<keyword evidence="12" id="KW-0143">Chaperone</keyword>
<dbReference type="EMBL" id="JAWIIJ010000003">
    <property type="protein sequence ID" value="MDV2078321.1"/>
    <property type="molecule type" value="Genomic_DNA"/>
</dbReference>
<protein>
    <recommendedName>
        <fullName evidence="4">Lipase chaperone</fullName>
    </recommendedName>
    <alternativeName>
        <fullName evidence="15">Lipase foldase</fullName>
    </alternativeName>
    <alternativeName>
        <fullName evidence="13">Lipase helper protein</fullName>
    </alternativeName>
    <alternativeName>
        <fullName evidence="14">Lipase modulator</fullName>
    </alternativeName>
</protein>
<evidence type="ECO:0000313" key="17">
    <source>
        <dbReference type="EMBL" id="MDV2078321.1"/>
    </source>
</evidence>
<dbReference type="Pfam" id="PF03280">
    <property type="entry name" value="Lipase_chap"/>
    <property type="match status" value="1"/>
</dbReference>
<keyword evidence="8" id="KW-0442">Lipid degradation</keyword>
<evidence type="ECO:0000256" key="10">
    <source>
        <dbReference type="ARBA" id="ARBA00023098"/>
    </source>
</evidence>
<organism evidence="17 18">
    <name type="scientific">Marinobacter xestospongiae</name>
    <dbReference type="NCBI Taxonomy" id="994319"/>
    <lineage>
        <taxon>Bacteria</taxon>
        <taxon>Pseudomonadati</taxon>
        <taxon>Pseudomonadota</taxon>
        <taxon>Gammaproteobacteria</taxon>
        <taxon>Pseudomonadales</taxon>
        <taxon>Marinobacteraceae</taxon>
        <taxon>Marinobacter</taxon>
    </lineage>
</organism>
<evidence type="ECO:0000256" key="9">
    <source>
        <dbReference type="ARBA" id="ARBA00022989"/>
    </source>
</evidence>
<evidence type="ECO:0000256" key="16">
    <source>
        <dbReference type="SAM" id="SignalP"/>
    </source>
</evidence>
<evidence type="ECO:0000256" key="6">
    <source>
        <dbReference type="ARBA" id="ARBA00022519"/>
    </source>
</evidence>
<comment type="subcellular location">
    <subcellularLocation>
        <location evidence="2">Cell inner membrane</location>
        <topology evidence="2">Single-pass membrane protein</topology>
        <orientation evidence="2">Periplasmic side</orientation>
    </subcellularLocation>
</comment>
<evidence type="ECO:0000256" key="7">
    <source>
        <dbReference type="ARBA" id="ARBA00022692"/>
    </source>
</evidence>
<evidence type="ECO:0000256" key="1">
    <source>
        <dbReference type="ARBA" id="ARBA00003280"/>
    </source>
</evidence>
<keyword evidence="7" id="KW-0812">Transmembrane</keyword>
<evidence type="ECO:0000256" key="5">
    <source>
        <dbReference type="ARBA" id="ARBA00022475"/>
    </source>
</evidence>
<keyword evidence="5" id="KW-1003">Cell membrane</keyword>
<evidence type="ECO:0000256" key="4">
    <source>
        <dbReference type="ARBA" id="ARBA00019692"/>
    </source>
</evidence>
<dbReference type="SUPFAM" id="SSF158855">
    <property type="entry name" value="Lipase chaperone-like"/>
    <property type="match status" value="1"/>
</dbReference>
<name>A0ABU3VX38_9GAMM</name>
<evidence type="ECO:0000256" key="3">
    <source>
        <dbReference type="ARBA" id="ARBA00010358"/>
    </source>
</evidence>
<dbReference type="Proteomes" id="UP001269819">
    <property type="component" value="Unassembled WGS sequence"/>
</dbReference>
<comment type="function">
    <text evidence="1">May be involved in the folding of the extracellular lipase during its passage through the periplasm.</text>
</comment>
<reference evidence="17 18" key="1">
    <citation type="submission" date="2023-10" db="EMBL/GenBank/DDBJ databases">
        <title>Characteristics and mechanism of a salt-tolerant marine origin heterotrophic nitrifying- aerobic denitrifying bacteria Marinobacter xestospongiae HN1.</title>
        <authorList>
            <person name="Qi R."/>
        </authorList>
    </citation>
    <scope>NUCLEOTIDE SEQUENCE [LARGE SCALE GENOMIC DNA]</scope>
    <source>
        <strain evidence="17 18">HN1</strain>
    </source>
</reference>
<keyword evidence="9" id="KW-1133">Transmembrane helix</keyword>
<accession>A0ABU3VX38</accession>
<keyword evidence="18" id="KW-1185">Reference proteome</keyword>